<dbReference type="SUPFAM" id="SSF56112">
    <property type="entry name" value="Protein kinase-like (PK-like)"/>
    <property type="match status" value="1"/>
</dbReference>
<organism evidence="4 5">
    <name type="scientific">Hevea brasiliensis</name>
    <name type="common">Para rubber tree</name>
    <name type="synonym">Siphonia brasiliensis</name>
    <dbReference type="NCBI Taxonomy" id="3981"/>
    <lineage>
        <taxon>Eukaryota</taxon>
        <taxon>Viridiplantae</taxon>
        <taxon>Streptophyta</taxon>
        <taxon>Embryophyta</taxon>
        <taxon>Tracheophyta</taxon>
        <taxon>Spermatophyta</taxon>
        <taxon>Magnoliopsida</taxon>
        <taxon>eudicotyledons</taxon>
        <taxon>Gunneridae</taxon>
        <taxon>Pentapetalae</taxon>
        <taxon>rosids</taxon>
        <taxon>fabids</taxon>
        <taxon>Malpighiales</taxon>
        <taxon>Euphorbiaceae</taxon>
        <taxon>Crotonoideae</taxon>
        <taxon>Micrandreae</taxon>
        <taxon>Hevea</taxon>
    </lineage>
</organism>
<keyword evidence="2" id="KW-0067">ATP-binding</keyword>
<dbReference type="PROSITE" id="PS50011">
    <property type="entry name" value="PROTEIN_KINASE_DOM"/>
    <property type="match status" value="1"/>
</dbReference>
<evidence type="ECO:0000313" key="4">
    <source>
        <dbReference type="EMBL" id="KAJ9173353.1"/>
    </source>
</evidence>
<dbReference type="PANTHER" id="PTHR27005:SF499">
    <property type="entry name" value="PROTEIN KINASE DOMAIN-CONTAINING PROTEIN"/>
    <property type="match status" value="1"/>
</dbReference>
<evidence type="ECO:0000256" key="2">
    <source>
        <dbReference type="ARBA" id="ARBA00022840"/>
    </source>
</evidence>
<dbReference type="EMBL" id="JARPOI010000009">
    <property type="protein sequence ID" value="KAJ9173353.1"/>
    <property type="molecule type" value="Genomic_DNA"/>
</dbReference>
<gene>
    <name evidence="4" type="ORF">P3X46_016499</name>
</gene>
<reference evidence="4" key="1">
    <citation type="journal article" date="2023" name="Plant Biotechnol. J.">
        <title>Chromosome-level wild Hevea brasiliensis genome provides new tools for genomic-assisted breeding and valuable loci to elevate rubber yield.</title>
        <authorList>
            <person name="Cheng H."/>
            <person name="Song X."/>
            <person name="Hu Y."/>
            <person name="Wu T."/>
            <person name="Yang Q."/>
            <person name="An Z."/>
            <person name="Feng S."/>
            <person name="Deng Z."/>
            <person name="Wu W."/>
            <person name="Zeng X."/>
            <person name="Tu M."/>
            <person name="Wang X."/>
            <person name="Huang H."/>
        </authorList>
    </citation>
    <scope>NUCLEOTIDE SEQUENCE</scope>
    <source>
        <strain evidence="4">MT/VB/25A 57/8</strain>
    </source>
</reference>
<dbReference type="Gene3D" id="3.30.200.20">
    <property type="entry name" value="Phosphorylase Kinase, domain 1"/>
    <property type="match status" value="1"/>
</dbReference>
<name>A0ABQ9M141_HEVBR</name>
<dbReference type="InterPro" id="IPR045274">
    <property type="entry name" value="WAK-like"/>
</dbReference>
<comment type="caution">
    <text evidence="4">The sequence shown here is derived from an EMBL/GenBank/DDBJ whole genome shotgun (WGS) entry which is preliminary data.</text>
</comment>
<proteinExistence type="predicted"/>
<protein>
    <recommendedName>
        <fullName evidence="3">Protein kinase domain-containing protein</fullName>
    </recommendedName>
</protein>
<accession>A0ABQ9M141</accession>
<evidence type="ECO:0000256" key="1">
    <source>
        <dbReference type="ARBA" id="ARBA00022741"/>
    </source>
</evidence>
<dbReference type="Gene3D" id="1.10.510.10">
    <property type="entry name" value="Transferase(Phosphotransferase) domain 1"/>
    <property type="match status" value="1"/>
</dbReference>
<evidence type="ECO:0000313" key="5">
    <source>
        <dbReference type="Proteomes" id="UP001174677"/>
    </source>
</evidence>
<keyword evidence="1" id="KW-0547">Nucleotide-binding</keyword>
<keyword evidence="5" id="KW-1185">Reference proteome</keyword>
<dbReference type="Pfam" id="PF07714">
    <property type="entry name" value="PK_Tyr_Ser-Thr"/>
    <property type="match status" value="1"/>
</dbReference>
<dbReference type="InterPro" id="IPR011009">
    <property type="entry name" value="Kinase-like_dom_sf"/>
</dbReference>
<dbReference type="PANTHER" id="PTHR27005">
    <property type="entry name" value="WALL-ASSOCIATED RECEPTOR KINASE-LIKE 21"/>
    <property type="match status" value="1"/>
</dbReference>
<evidence type="ECO:0000259" key="3">
    <source>
        <dbReference type="PROSITE" id="PS50011"/>
    </source>
</evidence>
<dbReference type="InterPro" id="IPR000719">
    <property type="entry name" value="Prot_kinase_dom"/>
</dbReference>
<sequence length="350" mass="39617">MMKCLRRKKDREVTDETAFLINGSMLLEKLVAFCNGRCNPIRNFSAEELEKATNNYDKKQVLKLDGYFELYKGFLQDRPVIVKKFVENQMEQFAINEIVYASGMSKHKNALKLLGSCLETPCPILVFESAEDKTLADRILDRNDAFFQTVPWNLRLKIAADIANVVVYIHTAFPRPIVHRNIKASNILLDENYVAKLSDFALCVSIPEGKSHVKDLVAGTVGLIAPESLAGGYFNEKSDVYSFGVTLLVLLTGQRSSDLSRNEKGEEFLLVNQVKKSIEMNIFREMVDPIIVEEAAMLGKEQQLEAFRSLALRCINDSAEDRPIMIEVAKELRHIYQCTISPYQPAVHQS</sequence>
<feature type="domain" description="Protein kinase" evidence="3">
    <location>
        <begin position="56"/>
        <end position="337"/>
    </location>
</feature>
<dbReference type="Proteomes" id="UP001174677">
    <property type="component" value="Chromosome 9"/>
</dbReference>
<dbReference type="InterPro" id="IPR001245">
    <property type="entry name" value="Ser-Thr/Tyr_kinase_cat_dom"/>
</dbReference>